<keyword evidence="4" id="KW-1185">Reference proteome</keyword>
<dbReference type="EMBL" id="JBHTBH010000004">
    <property type="protein sequence ID" value="MFC7328091.1"/>
    <property type="molecule type" value="Genomic_DNA"/>
</dbReference>
<name>A0ABW2KFS7_9ACTN</name>
<evidence type="ECO:0000256" key="1">
    <source>
        <dbReference type="SAM" id="MobiDB-lite"/>
    </source>
</evidence>
<dbReference type="RefSeq" id="WP_379870731.1">
    <property type="nucleotide sequence ID" value="NZ_JBHTBH010000004.1"/>
</dbReference>
<feature type="signal peptide" evidence="2">
    <location>
        <begin position="1"/>
        <end position="31"/>
    </location>
</feature>
<evidence type="ECO:0000256" key="2">
    <source>
        <dbReference type="SAM" id="SignalP"/>
    </source>
</evidence>
<reference evidence="4" key="1">
    <citation type="journal article" date="2019" name="Int. J. Syst. Evol. Microbiol.">
        <title>The Global Catalogue of Microorganisms (GCM) 10K type strain sequencing project: providing services to taxonomists for standard genome sequencing and annotation.</title>
        <authorList>
            <consortium name="The Broad Institute Genomics Platform"/>
            <consortium name="The Broad Institute Genome Sequencing Center for Infectious Disease"/>
            <person name="Wu L."/>
            <person name="Ma J."/>
        </authorList>
    </citation>
    <scope>NUCLEOTIDE SEQUENCE [LARGE SCALE GENOMIC DNA]</scope>
    <source>
        <strain evidence="4">CGMCC 4.7382</strain>
    </source>
</reference>
<accession>A0ABW2KFS7</accession>
<gene>
    <name evidence="3" type="ORF">ACFQRF_10100</name>
</gene>
<organism evidence="3 4">
    <name type="scientific">Marinactinospora rubrisoli</name>
    <dbReference type="NCBI Taxonomy" id="2715399"/>
    <lineage>
        <taxon>Bacteria</taxon>
        <taxon>Bacillati</taxon>
        <taxon>Actinomycetota</taxon>
        <taxon>Actinomycetes</taxon>
        <taxon>Streptosporangiales</taxon>
        <taxon>Nocardiopsidaceae</taxon>
        <taxon>Marinactinospora</taxon>
    </lineage>
</organism>
<sequence length="235" mass="23048">MFSFARSSAKAVLVTVSAAGFVAFGSGIASADVLGDVTRTLNTTVPATGAVNQVTDQLRGAVPANGDIPELATTLPAPVASNVGTPVGDVTEPVTVVGSGLTAAEKKIDEVVRGLKGRAPEAPGAGDVTTLPQPVDAPGTETLPSTGDVRTGVEDVRSQVEGQLPETSLQVGPVDVPADLVTGLVEDTVSGATGTVGETVDPASVVSQAGAVEGTVGETAESVDLGQALSGAPAL</sequence>
<dbReference type="Proteomes" id="UP001596540">
    <property type="component" value="Unassembled WGS sequence"/>
</dbReference>
<comment type="caution">
    <text evidence="3">The sequence shown here is derived from an EMBL/GenBank/DDBJ whole genome shotgun (WGS) entry which is preliminary data.</text>
</comment>
<protein>
    <recommendedName>
        <fullName evidence="5">Secreted protein</fullName>
    </recommendedName>
</protein>
<evidence type="ECO:0000313" key="3">
    <source>
        <dbReference type="EMBL" id="MFC7328091.1"/>
    </source>
</evidence>
<feature type="region of interest" description="Disordered" evidence="1">
    <location>
        <begin position="117"/>
        <end position="149"/>
    </location>
</feature>
<keyword evidence="2" id="KW-0732">Signal</keyword>
<proteinExistence type="predicted"/>
<evidence type="ECO:0000313" key="4">
    <source>
        <dbReference type="Proteomes" id="UP001596540"/>
    </source>
</evidence>
<feature type="chain" id="PRO_5046164727" description="Secreted protein" evidence="2">
    <location>
        <begin position="32"/>
        <end position="235"/>
    </location>
</feature>
<evidence type="ECO:0008006" key="5">
    <source>
        <dbReference type="Google" id="ProtNLM"/>
    </source>
</evidence>